<evidence type="ECO:0000256" key="4">
    <source>
        <dbReference type="ARBA" id="ARBA00022723"/>
    </source>
</evidence>
<evidence type="ECO:0000256" key="3">
    <source>
        <dbReference type="ARBA" id="ARBA00022679"/>
    </source>
</evidence>
<evidence type="ECO:0000313" key="11">
    <source>
        <dbReference type="Proteomes" id="UP000076584"/>
    </source>
</evidence>
<dbReference type="PROSITE" id="PS51873">
    <property type="entry name" value="TRIAD"/>
    <property type="match status" value="1"/>
</dbReference>
<keyword evidence="6" id="KW-0863">Zinc-finger</keyword>
<dbReference type="GO" id="GO:0016567">
    <property type="term" value="P:protein ubiquitination"/>
    <property type="evidence" value="ECO:0007669"/>
    <property type="project" value="InterPro"/>
</dbReference>
<sequence>MPCYDVDDETSYLLFQLQLQDLEDGKQSSKGKNKQDEIYDADFAVETFKSELKSCVLEVMEREKRHCNSCLNTHAFTDVARCPCNHQYCRECLQKLFQTSLTDESLFPLRCWGRPIPINDNLQFLTEKLFGEFHAKTVELSTPNRIYCHEPTCSTLIPKEFIKADIAFCQRCKHNTCVMCKGAEHKDQVCAQDTLTQDLLQIDAANGWQRCFSCRRLVELEHGCNHMTCRCGAEFCYLCGNRWKTCACAHSIEERLYARANVNDNRNAKASFMNSQGRVRRIEREAQILAIDDQRTHDIPRRRSGTSHCRECHDSMPLYINECPRCHIRASRRRQFSQLRATRVVFR</sequence>
<dbReference type="InterPro" id="IPR044066">
    <property type="entry name" value="TRIAD_supradom"/>
</dbReference>
<keyword evidence="5" id="KW-0677">Repeat</keyword>
<dbReference type="Gene3D" id="1.20.120.1750">
    <property type="match status" value="1"/>
</dbReference>
<dbReference type="EC" id="2.3.2.31" evidence="2"/>
<evidence type="ECO:0000256" key="1">
    <source>
        <dbReference type="ARBA" id="ARBA00001798"/>
    </source>
</evidence>
<keyword evidence="8" id="KW-0862">Zinc</keyword>
<evidence type="ECO:0000256" key="2">
    <source>
        <dbReference type="ARBA" id="ARBA00012251"/>
    </source>
</evidence>
<dbReference type="EMBL" id="LFIW01001303">
    <property type="protein sequence ID" value="KZL82810.1"/>
    <property type="molecule type" value="Genomic_DNA"/>
</dbReference>
<comment type="catalytic activity">
    <reaction evidence="1">
        <text>[E2 ubiquitin-conjugating enzyme]-S-ubiquitinyl-L-cysteine + [acceptor protein]-L-lysine = [E2 ubiquitin-conjugating enzyme]-L-cysteine + [acceptor protein]-N(6)-ubiquitinyl-L-lysine.</text>
        <dbReference type="EC" id="2.3.2.31"/>
    </reaction>
</comment>
<evidence type="ECO:0000256" key="6">
    <source>
        <dbReference type="ARBA" id="ARBA00022771"/>
    </source>
</evidence>
<dbReference type="InterPro" id="IPR017907">
    <property type="entry name" value="Znf_RING_CS"/>
</dbReference>
<dbReference type="InterPro" id="IPR002867">
    <property type="entry name" value="IBR_dom"/>
</dbReference>
<keyword evidence="3" id="KW-0808">Transferase</keyword>
<keyword evidence="7" id="KW-0833">Ubl conjugation pathway</keyword>
<dbReference type="CDD" id="cd22584">
    <property type="entry name" value="Rcat_RBR_unk"/>
    <property type="match status" value="1"/>
</dbReference>
<dbReference type="PANTHER" id="PTHR11685">
    <property type="entry name" value="RBR FAMILY RING FINGER AND IBR DOMAIN-CONTAINING"/>
    <property type="match status" value="1"/>
</dbReference>
<feature type="domain" description="RING-type" evidence="9">
    <location>
        <begin position="63"/>
        <end position="264"/>
    </location>
</feature>
<evidence type="ECO:0000256" key="7">
    <source>
        <dbReference type="ARBA" id="ARBA00022786"/>
    </source>
</evidence>
<name>A0A167CN79_COLIC</name>
<dbReference type="Pfam" id="PF01485">
    <property type="entry name" value="IBR"/>
    <property type="match status" value="2"/>
</dbReference>
<evidence type="ECO:0000313" key="10">
    <source>
        <dbReference type="EMBL" id="KZL82810.1"/>
    </source>
</evidence>
<evidence type="ECO:0000256" key="5">
    <source>
        <dbReference type="ARBA" id="ARBA00022737"/>
    </source>
</evidence>
<comment type="caution">
    <text evidence="10">The sequence shown here is derived from an EMBL/GenBank/DDBJ whole genome shotgun (WGS) entry which is preliminary data.</text>
</comment>
<accession>A0A167CN79</accession>
<dbReference type="InterPro" id="IPR013083">
    <property type="entry name" value="Znf_RING/FYVE/PHD"/>
</dbReference>
<dbReference type="OrthoDB" id="10009520at2759"/>
<dbReference type="GO" id="GO:0061630">
    <property type="term" value="F:ubiquitin protein ligase activity"/>
    <property type="evidence" value="ECO:0007669"/>
    <property type="project" value="UniProtKB-EC"/>
</dbReference>
<dbReference type="InterPro" id="IPR031127">
    <property type="entry name" value="E3_UB_ligase_RBR"/>
</dbReference>
<dbReference type="GO" id="GO:0008270">
    <property type="term" value="F:zinc ion binding"/>
    <property type="evidence" value="ECO:0007669"/>
    <property type="project" value="UniProtKB-KW"/>
</dbReference>
<reference evidence="10 11" key="1">
    <citation type="submission" date="2015-06" db="EMBL/GenBank/DDBJ databases">
        <title>Survival trade-offs in plant roots during colonization by closely related pathogenic and mutualistic fungi.</title>
        <authorList>
            <person name="Hacquard S."/>
            <person name="Kracher B."/>
            <person name="Hiruma K."/>
            <person name="Weinman A."/>
            <person name="Muench P."/>
            <person name="Garrido Oter R."/>
            <person name="Ver Loren van Themaat E."/>
            <person name="Dallerey J.-F."/>
            <person name="Damm U."/>
            <person name="Henrissat B."/>
            <person name="Lespinet O."/>
            <person name="Thon M."/>
            <person name="Kemen E."/>
            <person name="McHardy A.C."/>
            <person name="Schulze-Lefert P."/>
            <person name="O'Connell R.J."/>
        </authorList>
    </citation>
    <scope>NUCLEOTIDE SEQUENCE [LARGE SCALE GENOMIC DNA]</scope>
    <source>
        <strain evidence="10 11">MAFF 238704</strain>
    </source>
</reference>
<proteinExistence type="predicted"/>
<dbReference type="SUPFAM" id="SSF57850">
    <property type="entry name" value="RING/U-box"/>
    <property type="match status" value="3"/>
</dbReference>
<evidence type="ECO:0000259" key="9">
    <source>
        <dbReference type="PROSITE" id="PS51873"/>
    </source>
</evidence>
<dbReference type="PROSITE" id="PS00518">
    <property type="entry name" value="ZF_RING_1"/>
    <property type="match status" value="1"/>
</dbReference>
<evidence type="ECO:0000256" key="8">
    <source>
        <dbReference type="ARBA" id="ARBA00022833"/>
    </source>
</evidence>
<dbReference type="STRING" id="1573173.A0A167CN79"/>
<dbReference type="AlphaFoldDB" id="A0A167CN79"/>
<gene>
    <name evidence="10" type="ORF">CI238_13147</name>
</gene>
<organism evidence="10 11">
    <name type="scientific">Colletotrichum incanum</name>
    <name type="common">Soybean anthracnose fungus</name>
    <dbReference type="NCBI Taxonomy" id="1573173"/>
    <lineage>
        <taxon>Eukaryota</taxon>
        <taxon>Fungi</taxon>
        <taxon>Dikarya</taxon>
        <taxon>Ascomycota</taxon>
        <taxon>Pezizomycotina</taxon>
        <taxon>Sordariomycetes</taxon>
        <taxon>Hypocreomycetidae</taxon>
        <taxon>Glomerellales</taxon>
        <taxon>Glomerellaceae</taxon>
        <taxon>Colletotrichum</taxon>
        <taxon>Colletotrichum spaethianum species complex</taxon>
    </lineage>
</organism>
<keyword evidence="4" id="KW-0479">Metal-binding</keyword>
<dbReference type="CDD" id="cd20335">
    <property type="entry name" value="BRcat_RBR"/>
    <property type="match status" value="1"/>
</dbReference>
<dbReference type="Gene3D" id="3.30.40.10">
    <property type="entry name" value="Zinc/RING finger domain, C3HC4 (zinc finger)"/>
    <property type="match status" value="1"/>
</dbReference>
<protein>
    <recommendedName>
        <fullName evidence="2">RBR-type E3 ubiquitin transferase</fullName>
        <ecNumber evidence="2">2.3.2.31</ecNumber>
    </recommendedName>
</protein>
<keyword evidence="11" id="KW-1185">Reference proteome</keyword>
<dbReference type="Proteomes" id="UP000076584">
    <property type="component" value="Unassembled WGS sequence"/>
</dbReference>